<proteinExistence type="predicted"/>
<accession>A0A671R5Y8</accession>
<dbReference type="Ensembl" id="ENSSANT00000083683.1">
    <property type="protein sequence ID" value="ENSSANP00000078721.1"/>
    <property type="gene ID" value="ENSSANG00000039195.1"/>
</dbReference>
<dbReference type="AlphaFoldDB" id="A0A671R5Y8"/>
<name>A0A671R5Y8_9TELE</name>
<sequence>GTISSFTKKKSLVSRGRARVSRGRARVSRGRARVSRGQTRVIEAAFYPKLNILQLLAPRKKLHEC</sequence>
<reference evidence="2" key="1">
    <citation type="submission" date="2025-08" db="UniProtKB">
        <authorList>
            <consortium name="Ensembl"/>
        </authorList>
    </citation>
    <scope>IDENTIFICATION</scope>
</reference>
<dbReference type="Proteomes" id="UP000472260">
    <property type="component" value="Unassembled WGS sequence"/>
</dbReference>
<protein>
    <submittedName>
        <fullName evidence="2">Uncharacterized protein</fullName>
    </submittedName>
</protein>
<evidence type="ECO:0000256" key="1">
    <source>
        <dbReference type="SAM" id="MobiDB-lite"/>
    </source>
</evidence>
<organism evidence="2 3">
    <name type="scientific">Sinocyclocheilus anshuiensis</name>
    <dbReference type="NCBI Taxonomy" id="1608454"/>
    <lineage>
        <taxon>Eukaryota</taxon>
        <taxon>Metazoa</taxon>
        <taxon>Chordata</taxon>
        <taxon>Craniata</taxon>
        <taxon>Vertebrata</taxon>
        <taxon>Euteleostomi</taxon>
        <taxon>Actinopterygii</taxon>
        <taxon>Neopterygii</taxon>
        <taxon>Teleostei</taxon>
        <taxon>Ostariophysi</taxon>
        <taxon>Cypriniformes</taxon>
        <taxon>Cyprinidae</taxon>
        <taxon>Cyprininae</taxon>
        <taxon>Sinocyclocheilus</taxon>
    </lineage>
</organism>
<evidence type="ECO:0000313" key="2">
    <source>
        <dbReference type="Ensembl" id="ENSSANP00000078721.1"/>
    </source>
</evidence>
<evidence type="ECO:0000313" key="3">
    <source>
        <dbReference type="Proteomes" id="UP000472260"/>
    </source>
</evidence>
<feature type="region of interest" description="Disordered" evidence="1">
    <location>
        <begin position="1"/>
        <end position="32"/>
    </location>
</feature>
<keyword evidence="3" id="KW-1185">Reference proteome</keyword>
<reference evidence="2" key="2">
    <citation type="submission" date="2025-09" db="UniProtKB">
        <authorList>
            <consortium name="Ensembl"/>
        </authorList>
    </citation>
    <scope>IDENTIFICATION</scope>
</reference>
<feature type="compositionally biased region" description="Basic residues" evidence="1">
    <location>
        <begin position="7"/>
        <end position="32"/>
    </location>
</feature>